<dbReference type="PROSITE" id="PS50968">
    <property type="entry name" value="BIOTINYL_LIPOYL"/>
    <property type="match status" value="1"/>
</dbReference>
<dbReference type="InterPro" id="IPR001882">
    <property type="entry name" value="Biotin_BS"/>
</dbReference>
<dbReference type="NCBIfam" id="TIGR01108">
    <property type="entry name" value="oadA"/>
    <property type="match status" value="1"/>
</dbReference>
<comment type="caution">
    <text evidence="5">The sequence shown here is derived from an EMBL/GenBank/DDBJ whole genome shotgun (WGS) entry which is preliminary data.</text>
</comment>
<keyword evidence="5" id="KW-0456">Lyase</keyword>
<protein>
    <submittedName>
        <fullName evidence="5">Oxaloacetate decarboxylase subunit alpha</fullName>
        <ecNumber evidence="5">4.1.1.3</ecNumber>
    </submittedName>
</protein>
<evidence type="ECO:0000256" key="2">
    <source>
        <dbReference type="SAM" id="MobiDB-lite"/>
    </source>
</evidence>
<dbReference type="GO" id="GO:0006094">
    <property type="term" value="P:gluconeogenesis"/>
    <property type="evidence" value="ECO:0007669"/>
    <property type="project" value="TreeGrafter"/>
</dbReference>
<dbReference type="Pfam" id="PF00364">
    <property type="entry name" value="Biotin_lipoyl"/>
    <property type="match status" value="1"/>
</dbReference>
<feature type="domain" description="Lipoyl-binding" evidence="3">
    <location>
        <begin position="522"/>
        <end position="595"/>
    </location>
</feature>
<dbReference type="CDD" id="cd06850">
    <property type="entry name" value="biotinyl_domain"/>
    <property type="match status" value="1"/>
</dbReference>
<dbReference type="Pfam" id="PF02436">
    <property type="entry name" value="PYC_OADA"/>
    <property type="match status" value="1"/>
</dbReference>
<dbReference type="EC" id="4.1.1.3" evidence="5"/>
<dbReference type="InterPro" id="IPR003379">
    <property type="entry name" value="Carboxylase_cons_dom"/>
</dbReference>
<organism evidence="5 6">
    <name type="scientific">Marinobacter flavimaris</name>
    <dbReference type="NCBI Taxonomy" id="262076"/>
    <lineage>
        <taxon>Bacteria</taxon>
        <taxon>Pseudomonadati</taxon>
        <taxon>Pseudomonadota</taxon>
        <taxon>Gammaproteobacteria</taxon>
        <taxon>Pseudomonadales</taxon>
        <taxon>Marinobacteraceae</taxon>
        <taxon>Marinobacter</taxon>
    </lineage>
</organism>
<dbReference type="NCBIfam" id="NF010643">
    <property type="entry name" value="PRK14040.1"/>
    <property type="match status" value="1"/>
</dbReference>
<dbReference type="InterPro" id="IPR000891">
    <property type="entry name" value="PYR_CT"/>
</dbReference>
<dbReference type="NCBIfam" id="NF006761">
    <property type="entry name" value="PRK09282.1"/>
    <property type="match status" value="1"/>
</dbReference>
<dbReference type="EMBL" id="QRDH01000008">
    <property type="protein sequence ID" value="RDU39904.1"/>
    <property type="molecule type" value="Genomic_DNA"/>
</dbReference>
<evidence type="ECO:0000256" key="1">
    <source>
        <dbReference type="ARBA" id="ARBA00023267"/>
    </source>
</evidence>
<name>A0A3D8GZM5_9GAMM</name>
<dbReference type="CDD" id="cd07937">
    <property type="entry name" value="DRE_TIM_PC_TC_5S"/>
    <property type="match status" value="1"/>
</dbReference>
<dbReference type="GO" id="GO:0008948">
    <property type="term" value="F:oxaloacetate decarboxylase activity"/>
    <property type="evidence" value="ECO:0007669"/>
    <property type="project" value="InterPro"/>
</dbReference>
<dbReference type="GO" id="GO:0006814">
    <property type="term" value="P:sodium ion transport"/>
    <property type="evidence" value="ECO:0007669"/>
    <property type="project" value="InterPro"/>
</dbReference>
<dbReference type="SUPFAM" id="SSF89000">
    <property type="entry name" value="post-HMGL domain-like"/>
    <property type="match status" value="1"/>
</dbReference>
<dbReference type="SUPFAM" id="SSF51569">
    <property type="entry name" value="Aldolase"/>
    <property type="match status" value="1"/>
</dbReference>
<dbReference type="PROSITE" id="PS00188">
    <property type="entry name" value="BIOTIN"/>
    <property type="match status" value="1"/>
</dbReference>
<dbReference type="Proteomes" id="UP000256431">
    <property type="component" value="Unassembled WGS sequence"/>
</dbReference>
<evidence type="ECO:0000259" key="3">
    <source>
        <dbReference type="PROSITE" id="PS50968"/>
    </source>
</evidence>
<dbReference type="InterPro" id="IPR000089">
    <property type="entry name" value="Biotin_lipoyl"/>
</dbReference>
<dbReference type="Gene3D" id="3.20.20.70">
    <property type="entry name" value="Aldolase class I"/>
    <property type="match status" value="1"/>
</dbReference>
<evidence type="ECO:0000259" key="4">
    <source>
        <dbReference type="PROSITE" id="PS50991"/>
    </source>
</evidence>
<evidence type="ECO:0000313" key="5">
    <source>
        <dbReference type="EMBL" id="RDU39904.1"/>
    </source>
</evidence>
<dbReference type="AlphaFoldDB" id="A0A3D8GZM5"/>
<evidence type="ECO:0000313" key="6">
    <source>
        <dbReference type="Proteomes" id="UP000256431"/>
    </source>
</evidence>
<proteinExistence type="predicted"/>
<dbReference type="RefSeq" id="WP_053114930.1">
    <property type="nucleotide sequence ID" value="NZ_CP171359.1"/>
</dbReference>
<dbReference type="InterPro" id="IPR013785">
    <property type="entry name" value="Aldolase_TIM"/>
</dbReference>
<accession>A0A3D8GZM5</accession>
<dbReference type="Pfam" id="PF00682">
    <property type="entry name" value="HMGL-like"/>
    <property type="match status" value="1"/>
</dbReference>
<dbReference type="Gene3D" id="2.40.50.100">
    <property type="match status" value="1"/>
</dbReference>
<keyword evidence="6" id="KW-1185">Reference proteome</keyword>
<sequence length="595" mass="64731">MTDTKKPLGITDVILRDAHQSLLATRMRLDDMLPIAEKLDKVGFWSLESWGGATFDSCIRYLGEDPWERIRELKKAMPNTQQQMLLRGQNLLGYRHYADDVVDRFCERAAENGVDVFRIFDAMNDPRNLDRAIKAVRKTGKHAQGTIAYTTSPVHTIEMWVELAKEVADMGADSIAIKDMAGILKPYVAYDLVSRLKKELDIPIHMQCHATTGMSTATAIKAAEAGIDNVDTAISSMSMTYGHSPTEAVVAILEGTDRDTGLDLNLLEEIASYFRQVRKKYAKFEGSLRGTDSRILIAQVPGGMLTNMENQLREQNASDKFDQVLDEIPKVREDLGFIPLVTPTSQIVGTQAVLNVLTGERYKSISKETSAILKGEYGAAPAPMNKELQERVLDGKEPVTCRPADLLEPEMDKLTDELKKLADEKGIKLSDNVEDDVLTYALFPQIGLKFLENRDNPDAFEPVPTAESAAPAAKSEGPETYTVEVNGKKFVVAVSEGGEISQIQGEGGAASAPAASSAPAPAAGEGEPVVAPLGGNIFKVLVSPGDTVEEGDVMIILEAMKMETEVRAPKAGTIGEVFIKVGDAVSPDDEMLTIA</sequence>
<feature type="region of interest" description="Disordered" evidence="2">
    <location>
        <begin position="459"/>
        <end position="479"/>
    </location>
</feature>
<dbReference type="PROSITE" id="PS50991">
    <property type="entry name" value="PYR_CT"/>
    <property type="match status" value="1"/>
</dbReference>
<dbReference type="GO" id="GO:0004736">
    <property type="term" value="F:pyruvate carboxylase activity"/>
    <property type="evidence" value="ECO:0007669"/>
    <property type="project" value="UniProtKB-ARBA"/>
</dbReference>
<gene>
    <name evidence="5" type="primary">oadA</name>
    <name evidence="5" type="ORF">DXI23_16115</name>
</gene>
<dbReference type="GO" id="GO:0005737">
    <property type="term" value="C:cytoplasm"/>
    <property type="evidence" value="ECO:0007669"/>
    <property type="project" value="TreeGrafter"/>
</dbReference>
<dbReference type="FunFam" id="2.40.50.100:FF:000003">
    <property type="entry name" value="Acetyl-CoA carboxylase biotin carboxyl carrier protein"/>
    <property type="match status" value="1"/>
</dbReference>
<dbReference type="InterPro" id="IPR005776">
    <property type="entry name" value="OadA"/>
</dbReference>
<dbReference type="SUPFAM" id="SSF51230">
    <property type="entry name" value="Single hybrid motif"/>
    <property type="match status" value="1"/>
</dbReference>
<reference evidence="5 6" key="1">
    <citation type="submission" date="2018-08" db="EMBL/GenBank/DDBJ databases">
        <title>Genome sequence of Marinobacter flavimaris KCTC 12185.</title>
        <authorList>
            <person name="Chun J."/>
            <person name="Kim B.-Y."/>
            <person name="Choi S.-B."/>
            <person name="Kwak M.-J."/>
        </authorList>
    </citation>
    <scope>NUCLEOTIDE SEQUENCE [LARGE SCALE GENOMIC DNA]</scope>
    <source>
        <strain evidence="5 6">KCTC 12185</strain>
    </source>
</reference>
<keyword evidence="1" id="KW-0092">Biotin</keyword>
<feature type="region of interest" description="Disordered" evidence="2">
    <location>
        <begin position="504"/>
        <end position="526"/>
    </location>
</feature>
<dbReference type="InterPro" id="IPR055268">
    <property type="entry name" value="PCB-like"/>
</dbReference>
<feature type="domain" description="Pyruvate carboxyltransferase" evidence="4">
    <location>
        <begin position="8"/>
        <end position="268"/>
    </location>
</feature>
<dbReference type="PANTHER" id="PTHR43778">
    <property type="entry name" value="PYRUVATE CARBOXYLASE"/>
    <property type="match status" value="1"/>
</dbReference>
<dbReference type="PANTHER" id="PTHR43778:SF2">
    <property type="entry name" value="PYRUVATE CARBOXYLASE, MITOCHONDRIAL"/>
    <property type="match status" value="1"/>
</dbReference>
<dbReference type="InterPro" id="IPR011053">
    <property type="entry name" value="Single_hybrid_motif"/>
</dbReference>